<sequence>MPMPRMPLNTAQAHELLKDFTTWMIHSVPSDWDQLFLTFRSVGGYVELPAQIITVLGGGYDWTPPPGVAEFFVELKDDMARPGEGAWTSLRYHLVHPGRYNAEYDWDGEPDWDHVPSRDFFVAEAEKYPRENVPEWLQRRLASD</sequence>
<proteinExistence type="predicted"/>
<dbReference type="InterPro" id="IPR036170">
    <property type="entry name" value="YezG-like_sf"/>
</dbReference>
<comment type="caution">
    <text evidence="1">The sequence shown here is derived from an EMBL/GenBank/DDBJ whole genome shotgun (WGS) entry which is preliminary data.</text>
</comment>
<dbReference type="AlphaFoldDB" id="A0A9X2NG27"/>
<protein>
    <submittedName>
        <fullName evidence="1">Uncharacterized protein</fullName>
    </submittedName>
</protein>
<accession>A0A9X2NG27</accession>
<dbReference type="Proteomes" id="UP001144096">
    <property type="component" value="Unassembled WGS sequence"/>
</dbReference>
<dbReference type="SUPFAM" id="SSF160424">
    <property type="entry name" value="BH3703-like"/>
    <property type="match status" value="1"/>
</dbReference>
<reference evidence="1" key="1">
    <citation type="submission" date="2022-06" db="EMBL/GenBank/DDBJ databases">
        <title>Amycolatopsis iheyaensis sp. nov., a new species of the genus Amycolatopsis isolated from soil in Iheya island, Japan.</title>
        <authorList>
            <person name="Ngamcharungchit C."/>
            <person name="Kanto H."/>
            <person name="Take A."/>
            <person name="Intra B."/>
            <person name="Matsumoto A."/>
            <person name="Panbangred W."/>
            <person name="Inahashi Y."/>
        </authorList>
    </citation>
    <scope>NUCLEOTIDE SEQUENCE</scope>
    <source>
        <strain evidence="1">OK19-0408</strain>
    </source>
</reference>
<evidence type="ECO:0000313" key="1">
    <source>
        <dbReference type="EMBL" id="MCR6487152.1"/>
    </source>
</evidence>
<keyword evidence="2" id="KW-1185">Reference proteome</keyword>
<evidence type="ECO:0000313" key="2">
    <source>
        <dbReference type="Proteomes" id="UP001144096"/>
    </source>
</evidence>
<organism evidence="1 2">
    <name type="scientific">Amycolatopsis iheyensis</name>
    <dbReference type="NCBI Taxonomy" id="2945988"/>
    <lineage>
        <taxon>Bacteria</taxon>
        <taxon>Bacillati</taxon>
        <taxon>Actinomycetota</taxon>
        <taxon>Actinomycetes</taxon>
        <taxon>Pseudonocardiales</taxon>
        <taxon>Pseudonocardiaceae</taxon>
        <taxon>Amycolatopsis</taxon>
    </lineage>
</organism>
<dbReference type="EMBL" id="JAMXQV010000018">
    <property type="protein sequence ID" value="MCR6487152.1"/>
    <property type="molecule type" value="Genomic_DNA"/>
</dbReference>
<name>A0A9X2NG27_9PSEU</name>
<dbReference type="RefSeq" id="WP_257923723.1">
    <property type="nucleotide sequence ID" value="NZ_JAMXQV010000018.1"/>
</dbReference>
<gene>
    <name evidence="1" type="ORF">M8542_30420</name>
</gene>